<organism evidence="2 3">
    <name type="scientific">Antribacter soli</name>
    <dbReference type="NCBI Taxonomy" id="2910976"/>
    <lineage>
        <taxon>Bacteria</taxon>
        <taxon>Bacillati</taxon>
        <taxon>Actinomycetota</taxon>
        <taxon>Actinomycetes</taxon>
        <taxon>Micrococcales</taxon>
        <taxon>Promicromonosporaceae</taxon>
        <taxon>Antribacter</taxon>
    </lineage>
</organism>
<evidence type="ECO:0000256" key="1">
    <source>
        <dbReference type="SAM" id="MobiDB-lite"/>
    </source>
</evidence>
<dbReference type="RefSeq" id="WP_236088940.1">
    <property type="nucleotide sequence ID" value="NZ_JAKGSG010000025.1"/>
</dbReference>
<name>A0AA41QCY9_9MICO</name>
<proteinExistence type="predicted"/>
<gene>
    <name evidence="2" type="ORF">L1785_09205</name>
</gene>
<evidence type="ECO:0000313" key="2">
    <source>
        <dbReference type="EMBL" id="MCF4121159.1"/>
    </source>
</evidence>
<keyword evidence="3" id="KW-1185">Reference proteome</keyword>
<protein>
    <submittedName>
        <fullName evidence="2">Uncharacterized protein</fullName>
    </submittedName>
</protein>
<sequence length="91" mass="9899">MTCHTSFAYQPTSPSTPGRSKPKSVFWDAQVSDGARTVPVTFYNTTRLLQDLQAEVAPDYAVTITRLIVVDSLTIEQMTAAVATLPDGFCT</sequence>
<comment type="caution">
    <text evidence="2">The sequence shown here is derived from an EMBL/GenBank/DDBJ whole genome shotgun (WGS) entry which is preliminary data.</text>
</comment>
<accession>A0AA41QCY9</accession>
<feature type="region of interest" description="Disordered" evidence="1">
    <location>
        <begin position="1"/>
        <end position="24"/>
    </location>
</feature>
<dbReference type="EMBL" id="JAKGSG010000025">
    <property type="protein sequence ID" value="MCF4121159.1"/>
    <property type="molecule type" value="Genomic_DNA"/>
</dbReference>
<dbReference type="Proteomes" id="UP001165405">
    <property type="component" value="Unassembled WGS sequence"/>
</dbReference>
<evidence type="ECO:0000313" key="3">
    <source>
        <dbReference type="Proteomes" id="UP001165405"/>
    </source>
</evidence>
<reference evidence="2" key="1">
    <citation type="submission" date="2022-01" db="EMBL/GenBank/DDBJ databases">
        <title>Antribacter sp. nov., isolated from Guizhou of China.</title>
        <authorList>
            <person name="Chengliang C."/>
            <person name="Ya Z."/>
        </authorList>
    </citation>
    <scope>NUCLEOTIDE SEQUENCE</scope>
    <source>
        <strain evidence="2">KLBMP 9083</strain>
    </source>
</reference>
<dbReference type="AlphaFoldDB" id="A0AA41QCY9"/>
<feature type="compositionally biased region" description="Polar residues" evidence="1">
    <location>
        <begin position="1"/>
        <end position="18"/>
    </location>
</feature>